<dbReference type="OrthoDB" id="447637at2759"/>
<dbReference type="InterPro" id="IPR000061">
    <property type="entry name" value="Surp"/>
</dbReference>
<dbReference type="GO" id="GO:0005686">
    <property type="term" value="C:U2 snRNP"/>
    <property type="evidence" value="ECO:0007669"/>
    <property type="project" value="UniProtKB-ARBA"/>
</dbReference>
<keyword evidence="4" id="KW-0677">Repeat</keyword>
<evidence type="ECO:0000256" key="5">
    <source>
        <dbReference type="ARBA" id="ARBA00023187"/>
    </source>
</evidence>
<proteinExistence type="predicted"/>
<evidence type="ECO:0000259" key="9">
    <source>
        <dbReference type="PROSITE" id="PS50128"/>
    </source>
</evidence>
<keyword evidence="3" id="KW-0747">Spliceosome</keyword>
<dbReference type="InterPro" id="IPR022030">
    <property type="entry name" value="SF3A1_dom"/>
</dbReference>
<dbReference type="FunFam" id="1.10.10.790:FF:000002">
    <property type="entry name" value="Splicing factor 3A subunit 1"/>
    <property type="match status" value="1"/>
</dbReference>
<evidence type="ECO:0000256" key="3">
    <source>
        <dbReference type="ARBA" id="ARBA00022728"/>
    </source>
</evidence>
<evidence type="ECO:0000313" key="11">
    <source>
        <dbReference type="Proteomes" id="UP000245383"/>
    </source>
</evidence>
<feature type="non-terminal residue" evidence="10">
    <location>
        <position position="776"/>
    </location>
</feature>
<dbReference type="InterPro" id="IPR035967">
    <property type="entry name" value="SWAP/Surp_sf"/>
</dbReference>
<evidence type="ECO:0000313" key="10">
    <source>
        <dbReference type="EMBL" id="PVU91483.1"/>
    </source>
</evidence>
<feature type="domain" description="Ubiquitin-like" evidence="8">
    <location>
        <begin position="673"/>
        <end position="774"/>
    </location>
</feature>
<dbReference type="Proteomes" id="UP000245383">
    <property type="component" value="Unassembled WGS sequence"/>
</dbReference>
<keyword evidence="11" id="KW-1185">Reference proteome</keyword>
<dbReference type="PROSITE" id="PS50053">
    <property type="entry name" value="UBIQUITIN_2"/>
    <property type="match status" value="1"/>
</dbReference>
<keyword evidence="6" id="KW-0539">Nucleus</keyword>
<dbReference type="InterPro" id="IPR000626">
    <property type="entry name" value="Ubiquitin-like_dom"/>
</dbReference>
<dbReference type="SMART" id="SM00648">
    <property type="entry name" value="SWAP"/>
    <property type="match status" value="2"/>
</dbReference>
<accession>A0A2T9YGN3</accession>
<dbReference type="AlphaFoldDB" id="A0A2T9YGN3"/>
<dbReference type="GO" id="GO:0071013">
    <property type="term" value="C:catalytic step 2 spliceosome"/>
    <property type="evidence" value="ECO:0007669"/>
    <property type="project" value="TreeGrafter"/>
</dbReference>
<protein>
    <recommendedName>
        <fullName evidence="12">SURP motif domain-containing protein</fullName>
    </recommendedName>
</protein>
<keyword evidence="5" id="KW-0508">mRNA splicing</keyword>
<dbReference type="Gene3D" id="1.10.10.790">
    <property type="entry name" value="Surp module"/>
    <property type="match status" value="2"/>
</dbReference>
<dbReference type="Pfam" id="PF01805">
    <property type="entry name" value="Surp"/>
    <property type="match status" value="2"/>
</dbReference>
<evidence type="ECO:0000259" key="8">
    <source>
        <dbReference type="PROSITE" id="PS50053"/>
    </source>
</evidence>
<dbReference type="SUPFAM" id="SSF54236">
    <property type="entry name" value="Ubiquitin-like"/>
    <property type="match status" value="1"/>
</dbReference>
<evidence type="ECO:0000256" key="7">
    <source>
        <dbReference type="SAM" id="MobiDB-lite"/>
    </source>
</evidence>
<keyword evidence="2" id="KW-0507">mRNA processing</keyword>
<sequence>MDLLLQTDPSNPPEHNEVSPNLSEQTFTNTQVLANIASTLIYPPPEIRSIIDKTAEYVLQSGPILEQRVRETEKDNPRFCFLNSNDPYNAYYLLRLSNVSQPVKDLQQQEYLPASVSENIPEPPEPFYYSHPVPVISAQDLDTIKLTAQFVAKYGRQFITNISHKEQRNSQFDFLKPSHRLFSFFMNSVEQYTRIIDPSQSLLQSLNTNIHNRTMVISRINKRYSSQKYYNDLKEKQSAANDKEREIFNSIDWHDFVVVGTLEIADNDENTDLPLPTTIHELQSITLVEKSTRGFSDDAAKPLVKDSTLYNQPVNLPMLDSAAPIKIRTNYTSKLLTKTESSNKWICPVCSQEVPTDEIDEHIRIEMLDPKRKEQRESYEKKIRDSNLVQTGSDVANYLKKISAKRTDMFSENSTFHNSSIQNDTVESVKAPIMWDGHSSSVDEIIKRATFGATTDDQIADIHKRKGLVADPTTEQIGPHFANGISDSNQHQNLSQIYPYNLNTNNSGTIANNSIYQNLPLQSYNNSINANFNETTNQYTNSLNQHNHIEIYQQPNSLGQSIRGTIHTSEAEAFSNTNTNSINNAILSITNSQRTLSRPDDFNNNLKREAESVNNTSSTEYNGNNAIDGNLQKRIKSNIDLQDTNYSTESDILPGAAYSKEAWETMHQGQFSITIDISGIPDNLLNEKMIGLKDFTLVVDINDATQSLKSQIADMTGLTVSKQKLTVNKPFNDQLSQEIKNNTSGLVMKNGLTLAHYNLADGAILLLGIRERGGRR</sequence>
<dbReference type="PANTHER" id="PTHR15316:SF1">
    <property type="entry name" value="SPLICING FACTOR 3A SUBUNIT 1"/>
    <property type="match status" value="1"/>
</dbReference>
<dbReference type="GO" id="GO:0045292">
    <property type="term" value="P:mRNA cis splicing, via spliceosome"/>
    <property type="evidence" value="ECO:0007669"/>
    <property type="project" value="InterPro"/>
</dbReference>
<evidence type="ECO:0000256" key="6">
    <source>
        <dbReference type="ARBA" id="ARBA00023242"/>
    </source>
</evidence>
<evidence type="ECO:0000256" key="2">
    <source>
        <dbReference type="ARBA" id="ARBA00022664"/>
    </source>
</evidence>
<dbReference type="GO" id="GO:0000381">
    <property type="term" value="P:regulation of alternative mRNA splicing, via spliceosome"/>
    <property type="evidence" value="ECO:0007669"/>
    <property type="project" value="TreeGrafter"/>
</dbReference>
<evidence type="ECO:0008006" key="12">
    <source>
        <dbReference type="Google" id="ProtNLM"/>
    </source>
</evidence>
<dbReference type="GO" id="GO:0071004">
    <property type="term" value="C:U2-type prespliceosome"/>
    <property type="evidence" value="ECO:0007669"/>
    <property type="project" value="TreeGrafter"/>
</dbReference>
<dbReference type="Gene3D" id="3.10.20.90">
    <property type="entry name" value="Phosphatidylinositol 3-kinase Catalytic Subunit, Chain A, domain 1"/>
    <property type="match status" value="1"/>
</dbReference>
<reference evidence="10 11" key="1">
    <citation type="journal article" date="2018" name="MBio">
        <title>Comparative Genomics Reveals the Core Gene Toolbox for the Fungus-Insect Symbiosis.</title>
        <authorList>
            <person name="Wang Y."/>
            <person name="Stata M."/>
            <person name="Wang W."/>
            <person name="Stajich J.E."/>
            <person name="White M.M."/>
            <person name="Moncalvo J.M."/>
        </authorList>
    </citation>
    <scope>NUCLEOTIDE SEQUENCE [LARGE SCALE GENOMIC DNA]</scope>
    <source>
        <strain evidence="10 11">SWE-8-4</strain>
    </source>
</reference>
<feature type="domain" description="SURP motif" evidence="9">
    <location>
        <begin position="143"/>
        <end position="185"/>
    </location>
</feature>
<comment type="caution">
    <text evidence="10">The sequence shown here is derived from an EMBL/GenBank/DDBJ whole genome shotgun (WGS) entry which is preliminary data.</text>
</comment>
<feature type="domain" description="SURP motif" evidence="9">
    <location>
        <begin position="50"/>
        <end position="92"/>
    </location>
</feature>
<dbReference type="InterPro" id="IPR029071">
    <property type="entry name" value="Ubiquitin-like_domsf"/>
</dbReference>
<evidence type="ECO:0000256" key="4">
    <source>
        <dbReference type="ARBA" id="ARBA00022737"/>
    </source>
</evidence>
<comment type="subcellular location">
    <subcellularLocation>
        <location evidence="1">Nucleus</location>
    </subcellularLocation>
</comment>
<dbReference type="Pfam" id="PF12230">
    <property type="entry name" value="PRP21_like_P"/>
    <property type="match status" value="1"/>
</dbReference>
<dbReference type="EMBL" id="MBFR01000198">
    <property type="protein sequence ID" value="PVU91483.1"/>
    <property type="molecule type" value="Genomic_DNA"/>
</dbReference>
<dbReference type="PANTHER" id="PTHR15316">
    <property type="entry name" value="SPLICEOSOME ASSOCIATED PROTEIN 114/SWAP SPLICING FACTOR-RELATED"/>
    <property type="match status" value="1"/>
</dbReference>
<name>A0A2T9YGN3_9FUNG</name>
<organism evidence="10 11">
    <name type="scientific">Smittium simulii</name>
    <dbReference type="NCBI Taxonomy" id="133385"/>
    <lineage>
        <taxon>Eukaryota</taxon>
        <taxon>Fungi</taxon>
        <taxon>Fungi incertae sedis</taxon>
        <taxon>Zoopagomycota</taxon>
        <taxon>Kickxellomycotina</taxon>
        <taxon>Harpellomycetes</taxon>
        <taxon>Harpellales</taxon>
        <taxon>Legeriomycetaceae</taxon>
        <taxon>Smittium</taxon>
    </lineage>
</organism>
<dbReference type="GO" id="GO:0003723">
    <property type="term" value="F:RNA binding"/>
    <property type="evidence" value="ECO:0007669"/>
    <property type="project" value="InterPro"/>
</dbReference>
<feature type="region of interest" description="Disordered" evidence="7">
    <location>
        <begin position="1"/>
        <end position="21"/>
    </location>
</feature>
<gene>
    <name evidence="10" type="ORF">BB561_004366</name>
</gene>
<evidence type="ECO:0000256" key="1">
    <source>
        <dbReference type="ARBA" id="ARBA00004123"/>
    </source>
</evidence>
<dbReference type="SUPFAM" id="SSF109905">
    <property type="entry name" value="Surp module (SWAP domain)"/>
    <property type="match status" value="2"/>
</dbReference>
<dbReference type="PROSITE" id="PS50128">
    <property type="entry name" value="SURP"/>
    <property type="match status" value="2"/>
</dbReference>
<dbReference type="FunFam" id="1.10.10.790:FF:000001">
    <property type="entry name" value="Splicing factor 3a, subunit 1"/>
    <property type="match status" value="1"/>
</dbReference>
<dbReference type="STRING" id="133385.A0A2T9YGN3"/>
<dbReference type="InterPro" id="IPR045146">
    <property type="entry name" value="SF3A1"/>
</dbReference>